<dbReference type="Proteomes" id="UP000233469">
    <property type="component" value="Unassembled WGS sequence"/>
</dbReference>
<dbReference type="PANTHER" id="PTHR24410:SF23">
    <property type="entry name" value="BTB DOMAIN-CONTAINING PROTEIN-RELATED"/>
    <property type="match status" value="1"/>
</dbReference>
<dbReference type="Pfam" id="PF00651">
    <property type="entry name" value="BTB"/>
    <property type="match status" value="1"/>
</dbReference>
<dbReference type="CDD" id="cd18186">
    <property type="entry name" value="BTB_POZ_ZBTB_KLHL-like"/>
    <property type="match status" value="1"/>
</dbReference>
<feature type="domain" description="BTB" evidence="1">
    <location>
        <begin position="23"/>
        <end position="96"/>
    </location>
</feature>
<dbReference type="AlphaFoldDB" id="A0A2N1MTH5"/>
<accession>A0A2N1MTH5</accession>
<dbReference type="SUPFAM" id="SSF54695">
    <property type="entry name" value="POZ domain"/>
    <property type="match status" value="1"/>
</dbReference>
<dbReference type="InterPro" id="IPR011705">
    <property type="entry name" value="BACK"/>
</dbReference>
<dbReference type="VEuPathDB" id="FungiDB:FUN_002784"/>
<reference evidence="2 3" key="2">
    <citation type="submission" date="2017-10" db="EMBL/GenBank/DDBJ databases">
        <title>Extensive intraspecific genome diversity in a model arbuscular mycorrhizal fungus.</title>
        <authorList>
            <person name="Chen E.C.H."/>
            <person name="Morin E."/>
            <person name="Baudet D."/>
            <person name="Noel J."/>
            <person name="Ndikumana S."/>
            <person name="Charron P."/>
            <person name="St-Onge C."/>
            <person name="Giorgi J."/>
            <person name="Grigoriev I.V."/>
            <person name="Roux C."/>
            <person name="Martin F.M."/>
            <person name="Corradi N."/>
        </authorList>
    </citation>
    <scope>NUCLEOTIDE SEQUENCE [LARGE SCALE GENOMIC DNA]</scope>
    <source>
        <strain evidence="2 3">C2</strain>
    </source>
</reference>
<dbReference type="Gene3D" id="1.25.40.420">
    <property type="match status" value="1"/>
</dbReference>
<dbReference type="InterPro" id="IPR051481">
    <property type="entry name" value="BTB-POZ/Galectin-3-binding"/>
</dbReference>
<dbReference type="SMART" id="SM00225">
    <property type="entry name" value="BTB"/>
    <property type="match status" value="1"/>
</dbReference>
<dbReference type="VEuPathDB" id="FungiDB:RhiirA1_452091"/>
<dbReference type="PANTHER" id="PTHR24410">
    <property type="entry name" value="HL07962P-RELATED"/>
    <property type="match status" value="1"/>
</dbReference>
<dbReference type="Gene3D" id="3.30.710.10">
    <property type="entry name" value="Potassium Channel Kv1.1, Chain A"/>
    <property type="match status" value="1"/>
</dbReference>
<organism evidence="2 3">
    <name type="scientific">Rhizophagus irregularis</name>
    <dbReference type="NCBI Taxonomy" id="588596"/>
    <lineage>
        <taxon>Eukaryota</taxon>
        <taxon>Fungi</taxon>
        <taxon>Fungi incertae sedis</taxon>
        <taxon>Mucoromycota</taxon>
        <taxon>Glomeromycotina</taxon>
        <taxon>Glomeromycetes</taxon>
        <taxon>Glomerales</taxon>
        <taxon>Glomeraceae</taxon>
        <taxon>Rhizophagus</taxon>
    </lineage>
</organism>
<dbReference type="InterPro" id="IPR000210">
    <property type="entry name" value="BTB/POZ_dom"/>
</dbReference>
<evidence type="ECO:0000313" key="3">
    <source>
        <dbReference type="Proteomes" id="UP000233469"/>
    </source>
</evidence>
<gene>
    <name evidence="2" type="ORF">RhiirC2_853947</name>
</gene>
<reference evidence="2 3" key="1">
    <citation type="submission" date="2016-04" db="EMBL/GenBank/DDBJ databases">
        <title>Genome analyses suggest a sexual origin of heterokaryosis in a supposedly ancient asexual fungus.</title>
        <authorList>
            <person name="Ropars J."/>
            <person name="Sedzielewska K."/>
            <person name="Noel J."/>
            <person name="Charron P."/>
            <person name="Farinelli L."/>
            <person name="Marton T."/>
            <person name="Kruger M."/>
            <person name="Pelin A."/>
            <person name="Brachmann A."/>
            <person name="Corradi N."/>
        </authorList>
    </citation>
    <scope>NUCLEOTIDE SEQUENCE [LARGE SCALE GENOMIC DNA]</scope>
    <source>
        <strain evidence="2 3">C2</strain>
    </source>
</reference>
<evidence type="ECO:0000259" key="1">
    <source>
        <dbReference type="PROSITE" id="PS50097"/>
    </source>
</evidence>
<evidence type="ECO:0000313" key="2">
    <source>
        <dbReference type="EMBL" id="PKK64954.1"/>
    </source>
</evidence>
<proteinExistence type="predicted"/>
<dbReference type="PROSITE" id="PS50097">
    <property type="entry name" value="BTB"/>
    <property type="match status" value="1"/>
</dbReference>
<dbReference type="EMBL" id="LLXL01001351">
    <property type="protein sequence ID" value="PKK64954.1"/>
    <property type="molecule type" value="Genomic_DNA"/>
</dbReference>
<sequence length="275" mass="32858">MAFEYSQEIINDLEKLFEAEEEYNVIIYSGENNNIKEFHAHSILLRIRSQYFRSAFSKERSEKKDGKHVFNFPNISPQFFKIILRFIYCGKIDLSKLQGPDILKLLIAVDELKIQTLILCIQEYLIKHQHEFLQQNPLEILETVYQRETFTNLWNYYLEEICAKPDTLFKSDKFTNLKAPLLELLLKRDDLSLDEIDIWDSLIKWSYAQHPSIQQDVKKWNKEEITVMERTLHKFIPLIRFYHVDSEGFFLKVYPFKILIPEDILDNVLAFHMAP</sequence>
<dbReference type="Pfam" id="PF07707">
    <property type="entry name" value="BACK"/>
    <property type="match status" value="1"/>
</dbReference>
<comment type="caution">
    <text evidence="2">The sequence shown here is derived from an EMBL/GenBank/DDBJ whole genome shotgun (WGS) entry which is preliminary data.</text>
</comment>
<protein>
    <recommendedName>
        <fullName evidence="1">BTB domain-containing protein</fullName>
    </recommendedName>
</protein>
<name>A0A2N1MTH5_9GLOM</name>
<dbReference type="InterPro" id="IPR011333">
    <property type="entry name" value="SKP1/BTB/POZ_sf"/>
</dbReference>
<feature type="non-terminal residue" evidence="2">
    <location>
        <position position="275"/>
    </location>
</feature>